<dbReference type="Proteomes" id="UP000325291">
    <property type="component" value="Unassembled WGS sequence"/>
</dbReference>
<dbReference type="Pfam" id="PF06082">
    <property type="entry name" value="YjbH"/>
    <property type="match status" value="1"/>
</dbReference>
<protein>
    <submittedName>
        <fullName evidence="1">YjbH domain-containing protein</fullName>
    </submittedName>
</protein>
<dbReference type="AlphaFoldDB" id="A0A5A9YZQ6"/>
<name>A0A5A9YZQ6_9RHOB</name>
<organism evidence="1 2">
    <name type="scientific">Aquicoccus porphyridii</name>
    <dbReference type="NCBI Taxonomy" id="1852029"/>
    <lineage>
        <taxon>Bacteria</taxon>
        <taxon>Pseudomonadati</taxon>
        <taxon>Pseudomonadota</taxon>
        <taxon>Alphaproteobacteria</taxon>
        <taxon>Rhodobacterales</taxon>
        <taxon>Paracoccaceae</taxon>
        <taxon>Aquicoccus</taxon>
    </lineage>
</organism>
<proteinExistence type="predicted"/>
<sequence length="696" mass="75614">MAAHGDNLTTRSKNMYGTPGGLIDMPTAEMAEDGELSTTISHFGDTTRTMLTFQVTPRLTGTFRYSSLREYRPGRGGANPYPNSSYYDRSFDLRYQVMTEGDYHPAVAVGLRDFMGTGLYGGEYVVATKEFGSRLRVTGGVGWGRLGSFDSFGSTGTRPTGLIGSGGIPNTDRWFRGPMSAFGGLSYQATDRLSFKAEYSTDAYLEERGAGQDPGSNLFQRKSPWNFGLDYQVSDSINLGAYYMYGSEVGVRMSIALNPKTAPIPGGADLAPLPVAVRPQFSARDLGWDATPGARDTLRDEVAQSLAKEGLILEGIEAEPGRVRVLVRNTRWDIEPQAVGRAARVLSRVMPDSVEQFTIGQSYQGMPTGAVTMRRSDVEALENAPAAAMLDRVTFSGDGAAWAGMDVAPGNYPRLEWSLAPFLKLGVFDPDSPVKADAGLRLSGDYHVAPGWVLSGAVSVKAAGNLDAPPKGRSGVGPGTLPKVRSNARFYAEGNDPRLDYLTVAKYGRLGEDWYGRMTFGYLEQMYAGVSGEVLWKPVGSRLALGAEVNYVAQRDFNQGFGLRNYDIATGHLSAYYDFGNGFHGQLDMGRYLAGDWGATVALDREFDNGWRVGAYVTKTNVSAAAFGEGSFDKGIRITIPMSWAIGSATRNKNELVIQSLTRDGGARVNVDGRLYEAVRDSHQPQMAKTWGKFWR</sequence>
<evidence type="ECO:0000313" key="2">
    <source>
        <dbReference type="Proteomes" id="UP000325291"/>
    </source>
</evidence>
<comment type="caution">
    <text evidence="1">The sequence shown here is derived from an EMBL/GenBank/DDBJ whole genome shotgun (WGS) entry which is preliminary data.</text>
</comment>
<evidence type="ECO:0000313" key="1">
    <source>
        <dbReference type="EMBL" id="KAA0910328.1"/>
    </source>
</evidence>
<reference evidence="1 2" key="1">
    <citation type="submission" date="2019-07" db="EMBL/GenBank/DDBJ databases">
        <title>Aquicoccus porphyridii gen. nov., sp. nov., isolated from a small marine red alga, Porphyridium marinum.</title>
        <authorList>
            <person name="Liu L."/>
        </authorList>
    </citation>
    <scope>NUCLEOTIDE SEQUENCE [LARGE SCALE GENOMIC DNA]</scope>
    <source>
        <strain evidence="1 2">L1 8-17</strain>
    </source>
</reference>
<accession>A0A5A9YZQ6</accession>
<dbReference type="EMBL" id="VINQ01000017">
    <property type="protein sequence ID" value="KAA0910328.1"/>
    <property type="molecule type" value="Genomic_DNA"/>
</dbReference>
<dbReference type="InterPro" id="IPR010344">
    <property type="entry name" value="YbjH"/>
</dbReference>
<gene>
    <name evidence="1" type="ORF">FLO80_17700</name>
</gene>
<keyword evidence="2" id="KW-1185">Reference proteome</keyword>